<comment type="caution">
    <text evidence="10">The sequence shown here is derived from an EMBL/GenBank/DDBJ whole genome shotgun (WGS) entry which is preliminary data.</text>
</comment>
<feature type="binding site" evidence="8">
    <location>
        <position position="114"/>
    </location>
    <ligand>
        <name>Mg(2+)</name>
        <dbReference type="ChEBI" id="CHEBI:18420"/>
        <label>1</label>
    </ligand>
</feature>
<dbReference type="EC" id="3.2.2.19" evidence="4"/>
<accession>A0AAD7S124</accession>
<dbReference type="FunFam" id="1.10.4080.10:FF:000002">
    <property type="entry name" value="ADP-ribosylarginine hydrolase isoform X1"/>
    <property type="match status" value="1"/>
</dbReference>
<evidence type="ECO:0000256" key="5">
    <source>
        <dbReference type="ARBA" id="ARBA00049773"/>
    </source>
</evidence>
<feature type="binding site" evidence="8">
    <location>
        <position position="116"/>
    </location>
    <ligand>
        <name>Mg(2+)</name>
        <dbReference type="ChEBI" id="CHEBI:18420"/>
        <label>1</label>
    </ligand>
</feature>
<dbReference type="SUPFAM" id="SSF101478">
    <property type="entry name" value="ADP-ribosylglycohydrolase"/>
    <property type="match status" value="1"/>
</dbReference>
<proteinExistence type="inferred from homology"/>
<dbReference type="AlphaFoldDB" id="A0AAD7S124"/>
<comment type="similarity">
    <text evidence="1">Belongs to the ADP-ribosylglycohydrolase family.</text>
</comment>
<evidence type="ECO:0000256" key="8">
    <source>
        <dbReference type="PIRSR" id="PIRSR605502-1"/>
    </source>
</evidence>
<dbReference type="GO" id="GO:0046872">
    <property type="term" value="F:metal ion binding"/>
    <property type="evidence" value="ECO:0007669"/>
    <property type="project" value="UniProtKB-KW"/>
</dbReference>
<keyword evidence="2" id="KW-0378">Hydrolase</keyword>
<comment type="function">
    <text evidence="3">Specifically acts as an arginine mono-ADP-ribosylhydrolase by mediating the removal of mono-ADP-ribose attached to arginine residues on proteins.</text>
</comment>
<reference evidence="10" key="1">
    <citation type="journal article" date="2023" name="Science">
        <title>Genome structures resolve the early diversification of teleost fishes.</title>
        <authorList>
            <person name="Parey E."/>
            <person name="Louis A."/>
            <person name="Montfort J."/>
            <person name="Bouchez O."/>
            <person name="Roques C."/>
            <person name="Iampietro C."/>
            <person name="Lluch J."/>
            <person name="Castinel A."/>
            <person name="Donnadieu C."/>
            <person name="Desvignes T."/>
            <person name="Floi Bucao C."/>
            <person name="Jouanno E."/>
            <person name="Wen M."/>
            <person name="Mejri S."/>
            <person name="Dirks R."/>
            <person name="Jansen H."/>
            <person name="Henkel C."/>
            <person name="Chen W.J."/>
            <person name="Zahm M."/>
            <person name="Cabau C."/>
            <person name="Klopp C."/>
            <person name="Thompson A.W."/>
            <person name="Robinson-Rechavi M."/>
            <person name="Braasch I."/>
            <person name="Lecointre G."/>
            <person name="Bobe J."/>
            <person name="Postlethwait J.H."/>
            <person name="Berthelot C."/>
            <person name="Roest Crollius H."/>
            <person name="Guiguen Y."/>
        </authorList>
    </citation>
    <scope>NUCLEOTIDE SEQUENCE</scope>
    <source>
        <strain evidence="10">NC1722</strain>
    </source>
</reference>
<dbReference type="InterPro" id="IPR005502">
    <property type="entry name" value="Ribosyl_crysJ1"/>
</dbReference>
<gene>
    <name evidence="10" type="ORF">AAFF_G00057170</name>
</gene>
<feature type="binding site" evidence="8">
    <location>
        <position position="364"/>
    </location>
    <ligand>
        <name>Mg(2+)</name>
        <dbReference type="ChEBI" id="CHEBI:18420"/>
        <label>1</label>
    </ligand>
</feature>
<evidence type="ECO:0000256" key="6">
    <source>
        <dbReference type="ARBA" id="ARBA00049798"/>
    </source>
</evidence>
<evidence type="ECO:0000256" key="7">
    <source>
        <dbReference type="ARBA" id="ARBA00049810"/>
    </source>
</evidence>
<sequence length="414" mass="45707">MFAYPQFLPSRASDTQSPPRTATHSILLYAHSHPTKKRKIHLQYIYCPLQRTVYRPRVEMEQRYQASMVLSGVGDALGFNNGSWEFCRSGEQIHREVAAKGGVQNLSIQHFCVSDDTVMHLATAEALVKTPKGATFTTLLQTLAQKYVESMDDMSGRSPGGTCMGSAMALRPKVEGGWKTGFSATHGGCGAAMRAMCVGLRFPSAGQEDLLVAVSVESGRMTHHHPTGFLGSLASALFTSYAVRDKPPVEWGRGLLDTLEKAKQYVKQSGHCVKENLKNWDYFEKSWRDYLHLRGIADGRSEPRFPEVYGVKERDAFYKSVSYAGCGGSSGHDAPLIAYDALLRAGPSWVELAHHAFFHGGDSDSTGVIAAAWWGAIHGFEGVPGANHERLEYRERLAKLAQNLYEIRDEPFTV</sequence>
<evidence type="ECO:0000256" key="9">
    <source>
        <dbReference type="SAM" id="MobiDB-lite"/>
    </source>
</evidence>
<feature type="binding site" evidence="8">
    <location>
        <position position="365"/>
    </location>
    <ligand>
        <name>Mg(2+)</name>
        <dbReference type="ChEBI" id="CHEBI:18420"/>
        <label>1</label>
    </ligand>
</feature>
<dbReference type="InterPro" id="IPR036705">
    <property type="entry name" value="Ribosyl_crysJ1_sf"/>
</dbReference>
<dbReference type="PANTHER" id="PTHR16222">
    <property type="entry name" value="ADP-RIBOSYLGLYCOHYDROLASE"/>
    <property type="match status" value="1"/>
</dbReference>
<keyword evidence="8" id="KW-0460">Magnesium</keyword>
<evidence type="ECO:0000256" key="1">
    <source>
        <dbReference type="ARBA" id="ARBA00010702"/>
    </source>
</evidence>
<dbReference type="GO" id="GO:0003875">
    <property type="term" value="F:ADP-ribosylarginine hydrolase activity"/>
    <property type="evidence" value="ECO:0007669"/>
    <property type="project" value="UniProtKB-EC"/>
</dbReference>
<name>A0AAD7S124_9TELE</name>
<organism evidence="10 11">
    <name type="scientific">Aldrovandia affinis</name>
    <dbReference type="NCBI Taxonomy" id="143900"/>
    <lineage>
        <taxon>Eukaryota</taxon>
        <taxon>Metazoa</taxon>
        <taxon>Chordata</taxon>
        <taxon>Craniata</taxon>
        <taxon>Vertebrata</taxon>
        <taxon>Euteleostomi</taxon>
        <taxon>Actinopterygii</taxon>
        <taxon>Neopterygii</taxon>
        <taxon>Teleostei</taxon>
        <taxon>Notacanthiformes</taxon>
        <taxon>Halosauridae</taxon>
        <taxon>Aldrovandia</taxon>
    </lineage>
</organism>
<feature type="binding site" evidence="8">
    <location>
        <position position="115"/>
    </location>
    <ligand>
        <name>Mg(2+)</name>
        <dbReference type="ChEBI" id="CHEBI:18420"/>
        <label>1</label>
    </ligand>
</feature>
<evidence type="ECO:0000256" key="4">
    <source>
        <dbReference type="ARBA" id="ARBA00049725"/>
    </source>
</evidence>
<comment type="cofactor">
    <cofactor evidence="8">
        <name>Mg(2+)</name>
        <dbReference type="ChEBI" id="CHEBI:18420"/>
    </cofactor>
    <text evidence="8">Binds 2 magnesium ions per subunit.</text>
</comment>
<dbReference type="EMBL" id="JAINUG010000133">
    <property type="protein sequence ID" value="KAJ8393802.1"/>
    <property type="molecule type" value="Genomic_DNA"/>
</dbReference>
<dbReference type="Pfam" id="PF03747">
    <property type="entry name" value="ADP_ribosyl_GH"/>
    <property type="match status" value="1"/>
</dbReference>
<dbReference type="PANTHER" id="PTHR16222:SF26">
    <property type="entry name" value="ADP-RIBOSYLHYDROLASE ARH1"/>
    <property type="match status" value="1"/>
</dbReference>
<evidence type="ECO:0000256" key="2">
    <source>
        <dbReference type="ARBA" id="ARBA00022801"/>
    </source>
</evidence>
<evidence type="ECO:0000256" key="3">
    <source>
        <dbReference type="ARBA" id="ARBA00049582"/>
    </source>
</evidence>
<feature type="binding site" evidence="8">
    <location>
        <position position="362"/>
    </location>
    <ligand>
        <name>Mg(2+)</name>
        <dbReference type="ChEBI" id="CHEBI:18420"/>
        <label>1</label>
    </ligand>
</feature>
<keyword evidence="8" id="KW-0479">Metal-binding</keyword>
<dbReference type="Proteomes" id="UP001221898">
    <property type="component" value="Unassembled WGS sequence"/>
</dbReference>
<dbReference type="Gene3D" id="1.10.4080.10">
    <property type="entry name" value="ADP-ribosylation/Crystallin J1"/>
    <property type="match status" value="1"/>
</dbReference>
<keyword evidence="11" id="KW-1185">Reference proteome</keyword>
<dbReference type="InterPro" id="IPR050792">
    <property type="entry name" value="ADP-ribosylglycohydrolase"/>
</dbReference>
<evidence type="ECO:0000313" key="10">
    <source>
        <dbReference type="EMBL" id="KAJ8393802.1"/>
    </source>
</evidence>
<evidence type="ECO:0000313" key="11">
    <source>
        <dbReference type="Proteomes" id="UP001221898"/>
    </source>
</evidence>
<feature type="region of interest" description="Disordered" evidence="9">
    <location>
        <begin position="1"/>
        <end position="20"/>
    </location>
</feature>
<protein>
    <recommendedName>
        <fullName evidence="5">ADP-ribosylhydrolase ARH1</fullName>
        <ecNumber evidence="4">3.2.2.19</ecNumber>
    </recommendedName>
    <alternativeName>
        <fullName evidence="6">ADP-ribose-L-arginine cleaving enzyme</fullName>
    </alternativeName>
    <alternativeName>
        <fullName evidence="7">[Protein ADP-ribosylarginine] hydrolase</fullName>
    </alternativeName>
</protein>